<dbReference type="EnsemblPlants" id="evm.model.06.664">
    <property type="protein sequence ID" value="cds.evm.model.06.664"/>
    <property type="gene ID" value="evm.TU.06.664"/>
</dbReference>
<evidence type="ECO:0000313" key="2">
    <source>
        <dbReference type="EnsemblPlants" id="cds.evm.model.06.664"/>
    </source>
</evidence>
<dbReference type="Gramene" id="evm.model.06.664">
    <property type="protein sequence ID" value="cds.evm.model.06.664"/>
    <property type="gene ID" value="evm.TU.06.664"/>
</dbReference>
<evidence type="ECO:0000256" key="1">
    <source>
        <dbReference type="SAM" id="MobiDB-lite"/>
    </source>
</evidence>
<sequence>MCIGQLATFGDCPVCELSPLAGQLVVRLGSCQCLCISIFARDSDIRMNLLQNLKDVDRGYQWLSNTNDATMSKIGGYTKSYFIAYDIKEYGLYPFGESVEAPNNPREELRNTLVKKKKTKGKRPATEKENSKFDDEVSLADIAQIETRRDQALPRCLARGGTISDALVLIMHEGQKLVSPAQPTPIGKGKGKAVVTEGSSNESSSKDEGPLDGYPWVVLTQKISLVMWTSMFDTWHEGCHHRVE</sequence>
<feature type="region of interest" description="Disordered" evidence="1">
    <location>
        <begin position="180"/>
        <end position="211"/>
    </location>
</feature>
<reference evidence="2" key="2">
    <citation type="submission" date="2021-03" db="UniProtKB">
        <authorList>
            <consortium name="EnsemblPlants"/>
        </authorList>
    </citation>
    <scope>IDENTIFICATION</scope>
</reference>
<dbReference type="AlphaFoldDB" id="A0A803PZB7"/>
<name>A0A803PZB7_CANSA</name>
<organism evidence="2 3">
    <name type="scientific">Cannabis sativa</name>
    <name type="common">Hemp</name>
    <name type="synonym">Marijuana</name>
    <dbReference type="NCBI Taxonomy" id="3483"/>
    <lineage>
        <taxon>Eukaryota</taxon>
        <taxon>Viridiplantae</taxon>
        <taxon>Streptophyta</taxon>
        <taxon>Embryophyta</taxon>
        <taxon>Tracheophyta</taxon>
        <taxon>Spermatophyta</taxon>
        <taxon>Magnoliopsida</taxon>
        <taxon>eudicotyledons</taxon>
        <taxon>Gunneridae</taxon>
        <taxon>Pentapetalae</taxon>
        <taxon>rosids</taxon>
        <taxon>fabids</taxon>
        <taxon>Rosales</taxon>
        <taxon>Cannabaceae</taxon>
        <taxon>Cannabis</taxon>
    </lineage>
</organism>
<dbReference type="Proteomes" id="UP000596661">
    <property type="component" value="Chromosome 6"/>
</dbReference>
<proteinExistence type="predicted"/>
<reference evidence="2" key="1">
    <citation type="submission" date="2018-11" db="EMBL/GenBank/DDBJ databases">
        <authorList>
            <person name="Grassa J C."/>
        </authorList>
    </citation>
    <scope>NUCLEOTIDE SEQUENCE [LARGE SCALE GENOMIC DNA]</scope>
</reference>
<accession>A0A803PZB7</accession>
<keyword evidence="3" id="KW-1185">Reference proteome</keyword>
<evidence type="ECO:0000313" key="3">
    <source>
        <dbReference type="Proteomes" id="UP000596661"/>
    </source>
</evidence>
<dbReference type="EMBL" id="UZAU01000575">
    <property type="status" value="NOT_ANNOTATED_CDS"/>
    <property type="molecule type" value="Genomic_DNA"/>
</dbReference>
<protein>
    <submittedName>
        <fullName evidence="2">Uncharacterized protein</fullName>
    </submittedName>
</protein>